<feature type="domain" description="YqcC-like" evidence="1">
    <location>
        <begin position="8"/>
        <end position="103"/>
    </location>
</feature>
<dbReference type="OrthoDB" id="8794567at2"/>
<keyword evidence="3" id="KW-1185">Reference proteome</keyword>
<evidence type="ECO:0000313" key="3">
    <source>
        <dbReference type="Proteomes" id="UP000010290"/>
    </source>
</evidence>
<dbReference type="InterPro" id="IPR036814">
    <property type="entry name" value="YqcC-like_sf"/>
</dbReference>
<dbReference type="AlphaFoldDB" id="K8WHU7"/>
<dbReference type="PANTHER" id="PTHR39586:SF1">
    <property type="entry name" value="CYTOPLASMIC PROTEIN"/>
    <property type="match status" value="1"/>
</dbReference>
<sequence>MNIEQLIIEKLGHIEAEMRAKAFWQEVPPSPDAFESTEPFSLDTMEALEWLQWILIPRLYELIEQNAILPDAFAVAPYFEEVYKNDEEGQYQLLLSQLRELDSFFSSQPNR</sequence>
<proteinExistence type="predicted"/>
<organism evidence="2 3">
    <name type="scientific">Providencia sneebia DSM 19967</name>
    <dbReference type="NCBI Taxonomy" id="1141660"/>
    <lineage>
        <taxon>Bacteria</taxon>
        <taxon>Pseudomonadati</taxon>
        <taxon>Pseudomonadota</taxon>
        <taxon>Gammaproteobacteria</taxon>
        <taxon>Enterobacterales</taxon>
        <taxon>Morganellaceae</taxon>
        <taxon>Providencia</taxon>
    </lineage>
</organism>
<accession>K8WHU7</accession>
<dbReference type="PATRIC" id="fig|1141660.3.peg.1009"/>
<dbReference type="HOGENOM" id="CLU_130358_0_0_6"/>
<reference evidence="2 3" key="1">
    <citation type="journal article" date="2012" name="BMC Genomics">
        <title>Comparative genomics of bacteria in the genus Providencia isolated from wild Drosophila melanogaster.</title>
        <authorList>
            <person name="Galac M.R."/>
            <person name="Lazzaro B.P."/>
        </authorList>
    </citation>
    <scope>NUCLEOTIDE SEQUENCE [LARGE SCALE GENOMIC DNA]</scope>
    <source>
        <strain evidence="2 3">DSM 19967</strain>
    </source>
</reference>
<dbReference type="GO" id="GO:0044010">
    <property type="term" value="P:single-species biofilm formation"/>
    <property type="evidence" value="ECO:0007669"/>
    <property type="project" value="TreeGrafter"/>
</dbReference>
<dbReference type="EMBL" id="AKKN01000005">
    <property type="protein sequence ID" value="EKT60153.1"/>
    <property type="molecule type" value="Genomic_DNA"/>
</dbReference>
<dbReference type="PANTHER" id="PTHR39586">
    <property type="entry name" value="CYTOPLASMIC PROTEIN-RELATED"/>
    <property type="match status" value="1"/>
</dbReference>
<dbReference type="Gene3D" id="1.20.1440.40">
    <property type="entry name" value="YqcC-like"/>
    <property type="match status" value="1"/>
</dbReference>
<dbReference type="InterPro" id="IPR023376">
    <property type="entry name" value="YqcC-like_dom"/>
</dbReference>
<dbReference type="PIRSF" id="PIRSF006257">
    <property type="entry name" value="UCP006257"/>
    <property type="match status" value="1"/>
</dbReference>
<gene>
    <name evidence="2" type="ORF">OO7_04979</name>
</gene>
<dbReference type="InterPro" id="IPR007384">
    <property type="entry name" value="UCP006257"/>
</dbReference>
<protein>
    <recommendedName>
        <fullName evidence="1">YqcC-like domain-containing protein</fullName>
    </recommendedName>
</protein>
<dbReference type="RefSeq" id="WP_008914860.1">
    <property type="nucleotide sequence ID" value="NZ_CM001773.1"/>
</dbReference>
<comment type="caution">
    <text evidence="2">The sequence shown here is derived from an EMBL/GenBank/DDBJ whole genome shotgun (WGS) entry which is preliminary data.</text>
</comment>
<dbReference type="Pfam" id="PF04287">
    <property type="entry name" value="DUF446"/>
    <property type="match status" value="1"/>
</dbReference>
<name>K8WHU7_9GAMM</name>
<dbReference type="Proteomes" id="UP000010290">
    <property type="component" value="Chromosome"/>
</dbReference>
<evidence type="ECO:0000259" key="1">
    <source>
        <dbReference type="Pfam" id="PF04287"/>
    </source>
</evidence>
<evidence type="ECO:0000313" key="2">
    <source>
        <dbReference type="EMBL" id="EKT60153.1"/>
    </source>
</evidence>
<dbReference type="SUPFAM" id="SSF158452">
    <property type="entry name" value="YqcC-like"/>
    <property type="match status" value="1"/>
</dbReference>